<dbReference type="InterPro" id="IPR013563">
    <property type="entry name" value="Oligopep_ABC_C"/>
</dbReference>
<evidence type="ECO:0000313" key="6">
    <source>
        <dbReference type="EMBL" id="MBC3539503.1"/>
    </source>
</evidence>
<feature type="domain" description="ABC transporter" evidence="5">
    <location>
        <begin position="8"/>
        <end position="263"/>
    </location>
</feature>
<dbReference type="RefSeq" id="WP_186635305.1">
    <property type="nucleotide sequence ID" value="NZ_JACOAF010000020.1"/>
</dbReference>
<dbReference type="PANTHER" id="PTHR43776:SF7">
    <property type="entry name" value="D,D-DIPEPTIDE TRANSPORT ATP-BINDING PROTEIN DDPF-RELATED"/>
    <property type="match status" value="1"/>
</dbReference>
<keyword evidence="4 6" id="KW-0067">ATP-binding</keyword>
<keyword evidence="7" id="KW-1185">Reference proteome</keyword>
<dbReference type="InterPro" id="IPR050319">
    <property type="entry name" value="ABC_transp_ATP-bind"/>
</dbReference>
<dbReference type="Gene3D" id="3.40.50.300">
    <property type="entry name" value="P-loop containing nucleotide triphosphate hydrolases"/>
    <property type="match status" value="2"/>
</dbReference>
<dbReference type="PANTHER" id="PTHR43776">
    <property type="entry name" value="TRANSPORT ATP-BINDING PROTEIN"/>
    <property type="match status" value="1"/>
</dbReference>
<dbReference type="Proteomes" id="UP000659698">
    <property type="component" value="Unassembled WGS sequence"/>
</dbReference>
<evidence type="ECO:0000313" key="7">
    <source>
        <dbReference type="Proteomes" id="UP000659698"/>
    </source>
</evidence>
<evidence type="ECO:0000259" key="5">
    <source>
        <dbReference type="PROSITE" id="PS50893"/>
    </source>
</evidence>
<dbReference type="PROSITE" id="PS50893">
    <property type="entry name" value="ABC_TRANSPORTER_2"/>
    <property type="match status" value="2"/>
</dbReference>
<proteinExistence type="inferred from homology"/>
<dbReference type="Pfam" id="PF08352">
    <property type="entry name" value="oligo_HPY"/>
    <property type="match status" value="2"/>
</dbReference>
<keyword evidence="3" id="KW-0547">Nucleotide-binding</keyword>
<gene>
    <name evidence="6" type="ORF">H7U12_07395</name>
</gene>
<keyword evidence="2" id="KW-0813">Transport</keyword>
<dbReference type="PROSITE" id="PS00211">
    <property type="entry name" value="ABC_TRANSPORTER_1"/>
    <property type="match status" value="2"/>
</dbReference>
<evidence type="ECO:0000256" key="2">
    <source>
        <dbReference type="ARBA" id="ARBA00022448"/>
    </source>
</evidence>
<dbReference type="NCBIfam" id="NF008453">
    <property type="entry name" value="PRK11308.1"/>
    <property type="match status" value="2"/>
</dbReference>
<organism evidence="6 7">
    <name type="scientific">Rufibacter sediminis</name>
    <dbReference type="NCBI Taxonomy" id="2762756"/>
    <lineage>
        <taxon>Bacteria</taxon>
        <taxon>Pseudomonadati</taxon>
        <taxon>Bacteroidota</taxon>
        <taxon>Cytophagia</taxon>
        <taxon>Cytophagales</taxon>
        <taxon>Hymenobacteraceae</taxon>
        <taxon>Rufibacter</taxon>
    </lineage>
</organism>
<comment type="similarity">
    <text evidence="1">Belongs to the ABC transporter superfamily.</text>
</comment>
<dbReference type="InterPro" id="IPR017871">
    <property type="entry name" value="ABC_transporter-like_CS"/>
</dbReference>
<evidence type="ECO:0000256" key="4">
    <source>
        <dbReference type="ARBA" id="ARBA00022840"/>
    </source>
</evidence>
<dbReference type="CDD" id="cd03257">
    <property type="entry name" value="ABC_NikE_OppD_transporters"/>
    <property type="match status" value="2"/>
</dbReference>
<dbReference type="SUPFAM" id="SSF52540">
    <property type="entry name" value="P-loop containing nucleoside triphosphate hydrolases"/>
    <property type="match status" value="2"/>
</dbReference>
<feature type="domain" description="ABC transporter" evidence="5">
    <location>
        <begin position="329"/>
        <end position="580"/>
    </location>
</feature>
<protein>
    <submittedName>
        <fullName evidence="6">ABC transporter ATP-binding protein</fullName>
    </submittedName>
</protein>
<dbReference type="InterPro" id="IPR027417">
    <property type="entry name" value="P-loop_NTPase"/>
</dbReference>
<dbReference type="NCBIfam" id="NF007739">
    <property type="entry name" value="PRK10419.1"/>
    <property type="match status" value="2"/>
</dbReference>
<dbReference type="SMART" id="SM00382">
    <property type="entry name" value="AAA"/>
    <property type="match status" value="2"/>
</dbReference>
<dbReference type="Pfam" id="PF00005">
    <property type="entry name" value="ABC_tran"/>
    <property type="match status" value="2"/>
</dbReference>
<dbReference type="InterPro" id="IPR003593">
    <property type="entry name" value="AAA+_ATPase"/>
</dbReference>
<name>A0ABR6VQN5_9BACT</name>
<evidence type="ECO:0000256" key="3">
    <source>
        <dbReference type="ARBA" id="ARBA00022741"/>
    </source>
</evidence>
<sequence length="607" mass="67206">MAASTSLLQVDDLKISFQLGKEMTSAVKGVSFQVNKGEAVAIVGESGSGKTVTALSLMRLLPSAGVHISGAARFQSPQLDSVDLLSLPEKQLQQVRGKEISIIFQDPMASLNPVISCGKQVAEALLIHLPVTKKEAYNQTLELFRLVKLPEPERIFKSFPHELSGGQKQRVMIAMAMACEPSLMIADEPTTALDVTVQAGILQLLNDLRLKKDMALLFISHDLGVVAEVADRIIVMYQGQIVEEGSVLQIFSNPQHPYTKALLACRPTLKTQATVLPTISDIIAAETRASDLGRDLAGKSIRVPVDKQEKVPGNLTHSLPENPSSEPLLQVQDIHVEFTRGRMFIWEKKQVRQAVKGVSFEVFPGETVGIVGESGCGKTTLGRALLRLIEPTSGKVVFNNKDWSVLPQEELRKSRKDFQMIFQNPLASLNPMMKIGEAIMEPMQVHQVLHTQQERRQRALELLETVNLSPEFFHRYPHEFSGGQLQRICIARALALEPTCIICDEIVSSLDVSAQAQVLNLLNRFKRELHLTLLFITHDLSVAKFMSDRLLVMDQGQIVEQGPAQQIFTSPQQPYTQALLQAVPAGELEDILRAQEKRKAYKASIDE</sequence>
<evidence type="ECO:0000256" key="1">
    <source>
        <dbReference type="ARBA" id="ARBA00005417"/>
    </source>
</evidence>
<dbReference type="GO" id="GO:0005524">
    <property type="term" value="F:ATP binding"/>
    <property type="evidence" value="ECO:0007669"/>
    <property type="project" value="UniProtKB-KW"/>
</dbReference>
<dbReference type="EMBL" id="JACOAF010000020">
    <property type="protein sequence ID" value="MBC3539503.1"/>
    <property type="molecule type" value="Genomic_DNA"/>
</dbReference>
<dbReference type="InterPro" id="IPR003439">
    <property type="entry name" value="ABC_transporter-like_ATP-bd"/>
</dbReference>
<accession>A0ABR6VQN5</accession>
<comment type="caution">
    <text evidence="6">The sequence shown here is derived from an EMBL/GenBank/DDBJ whole genome shotgun (WGS) entry which is preliminary data.</text>
</comment>
<reference evidence="6 7" key="1">
    <citation type="journal article" date="2019" name="Int. J. Syst. Evol. Microbiol.">
        <title>Rufibacter sediminis sp. nov., isolated from freshwater lake sediment.</title>
        <authorList>
            <person name="Qu J.H."/>
            <person name="Zhang L.J."/>
            <person name="Fu Y.H."/>
            <person name="Li H.F."/>
        </authorList>
    </citation>
    <scope>NUCLEOTIDE SEQUENCE [LARGE SCALE GENOMIC DNA]</scope>
    <source>
        <strain evidence="6 7">H-1</strain>
    </source>
</reference>